<organism evidence="1">
    <name type="scientific">marine sediment metagenome</name>
    <dbReference type="NCBI Taxonomy" id="412755"/>
    <lineage>
        <taxon>unclassified sequences</taxon>
        <taxon>metagenomes</taxon>
        <taxon>ecological metagenomes</taxon>
    </lineage>
</organism>
<comment type="caution">
    <text evidence="1">The sequence shown here is derived from an EMBL/GenBank/DDBJ whole genome shotgun (WGS) entry which is preliminary data.</text>
</comment>
<proteinExistence type="predicted"/>
<accession>A0A0F9IJU3</accession>
<dbReference type="EMBL" id="LAZR01020815">
    <property type="protein sequence ID" value="KKL87522.1"/>
    <property type="molecule type" value="Genomic_DNA"/>
</dbReference>
<dbReference type="AlphaFoldDB" id="A0A0F9IJU3"/>
<gene>
    <name evidence="1" type="ORF">LCGC14_1933870</name>
</gene>
<sequence>MQHMKISLGRGTGKIVTLKKITIYNLSIESPTPEIKQQIIDYMEENFEVRSFQA</sequence>
<protein>
    <submittedName>
        <fullName evidence="1">Uncharacterized protein</fullName>
    </submittedName>
</protein>
<name>A0A0F9IJU3_9ZZZZ</name>
<reference evidence="1" key="1">
    <citation type="journal article" date="2015" name="Nature">
        <title>Complex archaea that bridge the gap between prokaryotes and eukaryotes.</title>
        <authorList>
            <person name="Spang A."/>
            <person name="Saw J.H."/>
            <person name="Jorgensen S.L."/>
            <person name="Zaremba-Niedzwiedzka K."/>
            <person name="Martijn J."/>
            <person name="Lind A.E."/>
            <person name="van Eijk R."/>
            <person name="Schleper C."/>
            <person name="Guy L."/>
            <person name="Ettema T.J."/>
        </authorList>
    </citation>
    <scope>NUCLEOTIDE SEQUENCE</scope>
</reference>
<evidence type="ECO:0000313" key="1">
    <source>
        <dbReference type="EMBL" id="KKL87522.1"/>
    </source>
</evidence>